<evidence type="ECO:0000313" key="2">
    <source>
        <dbReference type="EMBL" id="MDY0408622.1"/>
    </source>
</evidence>
<reference evidence="2 3" key="1">
    <citation type="submission" date="2023-10" db="EMBL/GenBank/DDBJ databases">
        <title>Virgibacillus soli CC-YMP-6 genome.</title>
        <authorList>
            <person name="Miliotis G."/>
            <person name="Sengupta P."/>
            <person name="Hameed A."/>
            <person name="Chuvochina M."/>
            <person name="Mcdonagh F."/>
            <person name="Simpson A.C."/>
            <person name="Singh N.K."/>
            <person name="Rekha P.D."/>
            <person name="Raman K."/>
            <person name="Hugenholtz P."/>
            <person name="Venkateswaran K."/>
        </authorList>
    </citation>
    <scope>NUCLEOTIDE SEQUENCE [LARGE SCALE GENOMIC DNA]</scope>
    <source>
        <strain evidence="2 3">CC-YMP-6</strain>
    </source>
</reference>
<dbReference type="RefSeq" id="WP_320379339.1">
    <property type="nucleotide sequence ID" value="NZ_JAWDIQ010000001.1"/>
</dbReference>
<gene>
    <name evidence="2" type="ORF">RWD45_08725</name>
</gene>
<evidence type="ECO:0000313" key="3">
    <source>
        <dbReference type="Proteomes" id="UP001275315"/>
    </source>
</evidence>
<keyword evidence="1" id="KW-0472">Membrane</keyword>
<sequence>MSDQMNARNSKQSDMRKIVMIFLVIALVVVGGVAAYAFLNQSAKEQYFLAESKSMELLSEKVEGRYQSELDWSETTEQSPTKSDYELSVEYNDPGNQGVGIFSAAQIINNAKVNITSEVDKKNEKFATTLGASFANMDIGNLDLYLTGDELLFGLPFVEDVFKISNADLNKLLGEADPTMEDVNFINFKDYFRSADKVVRENLDHLLKNYMEVIYHKLPDEAFEMSSDQVEVNKESLKTDKITFKLSEKETKDILLEILNLMEKDEN</sequence>
<evidence type="ECO:0000256" key="1">
    <source>
        <dbReference type="SAM" id="Phobius"/>
    </source>
</evidence>
<comment type="caution">
    <text evidence="2">The sequence shown here is derived from an EMBL/GenBank/DDBJ whole genome shotgun (WGS) entry which is preliminary data.</text>
</comment>
<accession>A0ABU5CQG6</accession>
<name>A0ABU5CQG6_9BACI</name>
<dbReference type="Proteomes" id="UP001275315">
    <property type="component" value="Unassembled WGS sequence"/>
</dbReference>
<organism evidence="2 3">
    <name type="scientific">Paracerasibacillus soli</name>
    <dbReference type="NCBI Taxonomy" id="480284"/>
    <lineage>
        <taxon>Bacteria</taxon>
        <taxon>Bacillati</taxon>
        <taxon>Bacillota</taxon>
        <taxon>Bacilli</taxon>
        <taxon>Bacillales</taxon>
        <taxon>Bacillaceae</taxon>
        <taxon>Paracerasibacillus</taxon>
    </lineage>
</organism>
<feature type="transmembrane region" description="Helical" evidence="1">
    <location>
        <begin position="20"/>
        <end position="39"/>
    </location>
</feature>
<keyword evidence="3" id="KW-1185">Reference proteome</keyword>
<dbReference type="EMBL" id="JAWDIQ010000001">
    <property type="protein sequence ID" value="MDY0408622.1"/>
    <property type="molecule type" value="Genomic_DNA"/>
</dbReference>
<protein>
    <submittedName>
        <fullName evidence="2">DUF6583 family protein</fullName>
    </submittedName>
</protein>
<proteinExistence type="predicted"/>
<keyword evidence="1" id="KW-1133">Transmembrane helix</keyword>
<keyword evidence="1" id="KW-0812">Transmembrane</keyword>